<feature type="signal peptide" evidence="2">
    <location>
        <begin position="1"/>
        <end position="21"/>
    </location>
</feature>
<dbReference type="AlphaFoldDB" id="A0A8J6JNB2"/>
<keyword evidence="4" id="KW-1185">Reference proteome</keyword>
<sequence>MKNRAVPGLLCALLLLSGCTARSPIPSRTAAATPLPASAQAGGDLAPDDPAPPPDPADSAGDPLEGLVGYARAYAEKVNEMEAEAEGLRYALIYLDEDNVPELVAGRPGYFVSVYQYAGGELYAVMDQWGYGAMGNHGYEYIPKGNVIRNYNGDLAGAIMYVTYLKINGRHETESYYKDALSSWMFEDTNGNYQIDEDEPLGVEAYYYYGGQEISAADFHSYLIQGEYESIAGDRTATELLAQLRTLEIKEEYGFDGETAYFTCVDEADRLLLELYFDEEAGKGCGFRYDVSAAAGPPPAFVSFAFNGVKSGVWEDEGPYCVKSFYGTDGAEYVSDYQEFYEYNEAGKPVCFRSTGVDEDRPTDEPFTVVHIDFLYRDNGTLWSKKYGHDALLFGTTYSPAYLYYDRRERVTRIDCYITHGSLEYYFVYKDDGDRPDYCLKLDFMGDCLAGMVRY</sequence>
<name>A0A8J6JNB2_9FIRM</name>
<feature type="chain" id="PRO_5038337543" evidence="2">
    <location>
        <begin position="22"/>
        <end position="455"/>
    </location>
</feature>
<dbReference type="PROSITE" id="PS51257">
    <property type="entry name" value="PROKAR_LIPOPROTEIN"/>
    <property type="match status" value="1"/>
</dbReference>
<keyword evidence="2" id="KW-0732">Signal</keyword>
<dbReference type="RefSeq" id="WP_186920223.1">
    <property type="nucleotide sequence ID" value="NZ_JACOPQ010000015.1"/>
</dbReference>
<evidence type="ECO:0000256" key="2">
    <source>
        <dbReference type="SAM" id="SignalP"/>
    </source>
</evidence>
<accession>A0A8J6JNB2</accession>
<dbReference type="Proteomes" id="UP000607645">
    <property type="component" value="Unassembled WGS sequence"/>
</dbReference>
<dbReference type="EMBL" id="JACOPQ010000015">
    <property type="protein sequence ID" value="MBC5738444.1"/>
    <property type="molecule type" value="Genomic_DNA"/>
</dbReference>
<evidence type="ECO:0000313" key="3">
    <source>
        <dbReference type="EMBL" id="MBC5738444.1"/>
    </source>
</evidence>
<gene>
    <name evidence="3" type="ORF">H8S62_15640</name>
</gene>
<evidence type="ECO:0000256" key="1">
    <source>
        <dbReference type="SAM" id="MobiDB-lite"/>
    </source>
</evidence>
<comment type="caution">
    <text evidence="3">The sequence shown here is derived from an EMBL/GenBank/DDBJ whole genome shotgun (WGS) entry which is preliminary data.</text>
</comment>
<reference evidence="3" key="1">
    <citation type="submission" date="2020-08" db="EMBL/GenBank/DDBJ databases">
        <title>Genome public.</title>
        <authorList>
            <person name="Liu C."/>
            <person name="Sun Q."/>
        </authorList>
    </citation>
    <scope>NUCLEOTIDE SEQUENCE</scope>
    <source>
        <strain evidence="3">NSJ-52</strain>
    </source>
</reference>
<evidence type="ECO:0000313" key="4">
    <source>
        <dbReference type="Proteomes" id="UP000607645"/>
    </source>
</evidence>
<protein>
    <submittedName>
        <fullName evidence="3">Uncharacterized protein</fullName>
    </submittedName>
</protein>
<feature type="region of interest" description="Disordered" evidence="1">
    <location>
        <begin position="37"/>
        <end position="62"/>
    </location>
</feature>
<organism evidence="3 4">
    <name type="scientific">Lawsonibacter faecis</name>
    <dbReference type="NCBI Taxonomy" id="2763052"/>
    <lineage>
        <taxon>Bacteria</taxon>
        <taxon>Bacillati</taxon>
        <taxon>Bacillota</taxon>
        <taxon>Clostridia</taxon>
        <taxon>Eubacteriales</taxon>
        <taxon>Oscillospiraceae</taxon>
        <taxon>Lawsonibacter</taxon>
    </lineage>
</organism>
<proteinExistence type="predicted"/>